<keyword evidence="4" id="KW-1185">Reference proteome</keyword>
<dbReference type="STRING" id="1121942.SAMN02745148_00265"/>
<evidence type="ECO:0000313" key="3">
    <source>
        <dbReference type="EMBL" id="SHE37072.1"/>
    </source>
</evidence>
<accession>A0A1M4SXV8</accession>
<dbReference type="OrthoDB" id="8451054at2"/>
<feature type="domain" description="DUF2281" evidence="2">
    <location>
        <begin position="7"/>
        <end position="43"/>
    </location>
</feature>
<dbReference type="AlphaFoldDB" id="A0A1M4SXV8"/>
<organism evidence="3 4">
    <name type="scientific">Modicisalibacter ilicicola DSM 19980</name>
    <dbReference type="NCBI Taxonomy" id="1121942"/>
    <lineage>
        <taxon>Bacteria</taxon>
        <taxon>Pseudomonadati</taxon>
        <taxon>Pseudomonadota</taxon>
        <taxon>Gammaproteobacteria</taxon>
        <taxon>Oceanospirillales</taxon>
        <taxon>Halomonadaceae</taxon>
        <taxon>Modicisalibacter</taxon>
    </lineage>
</organism>
<name>A0A1M4SXV8_9GAMM</name>
<gene>
    <name evidence="3" type="ORF">SAMN02745148_00265</name>
</gene>
<protein>
    <recommendedName>
        <fullName evidence="2">DUF2281 domain-containing protein</fullName>
    </recommendedName>
</protein>
<evidence type="ECO:0000256" key="1">
    <source>
        <dbReference type="SAM" id="MobiDB-lite"/>
    </source>
</evidence>
<dbReference type="InterPro" id="IPR018739">
    <property type="entry name" value="DUF2281"/>
</dbReference>
<dbReference type="Pfam" id="PF10047">
    <property type="entry name" value="DUF2281"/>
    <property type="match status" value="1"/>
</dbReference>
<sequence length="70" mass="8096">MSTPEQIADEISQLPEALQREVLDFAHFLKTRSQQAERSELEGLAHAQESSLDNEWNNEDDEVWNDVPTR</sequence>
<evidence type="ECO:0000313" key="4">
    <source>
        <dbReference type="Proteomes" id="UP000184346"/>
    </source>
</evidence>
<dbReference type="Proteomes" id="UP000184346">
    <property type="component" value="Unassembled WGS sequence"/>
</dbReference>
<proteinExistence type="predicted"/>
<feature type="region of interest" description="Disordered" evidence="1">
    <location>
        <begin position="34"/>
        <end position="70"/>
    </location>
</feature>
<dbReference type="RefSeq" id="WP_072818922.1">
    <property type="nucleotide sequence ID" value="NZ_FQUJ01000002.1"/>
</dbReference>
<dbReference type="EMBL" id="FQUJ01000002">
    <property type="protein sequence ID" value="SHE37072.1"/>
    <property type="molecule type" value="Genomic_DNA"/>
</dbReference>
<evidence type="ECO:0000259" key="2">
    <source>
        <dbReference type="Pfam" id="PF10047"/>
    </source>
</evidence>
<reference evidence="3 4" key="1">
    <citation type="submission" date="2016-11" db="EMBL/GenBank/DDBJ databases">
        <authorList>
            <person name="Jaros S."/>
            <person name="Januszkiewicz K."/>
            <person name="Wedrychowicz H."/>
        </authorList>
    </citation>
    <scope>NUCLEOTIDE SEQUENCE [LARGE SCALE GENOMIC DNA]</scope>
    <source>
        <strain evidence="3 4">DSM 19980</strain>
    </source>
</reference>